<dbReference type="OrthoDB" id="5599269at2759"/>
<evidence type="ECO:0000313" key="1">
    <source>
        <dbReference type="EMBL" id="OBR84463.1"/>
    </source>
</evidence>
<organism evidence="1">
    <name type="scientific">Kwoniella dejecticola CBS 10117</name>
    <dbReference type="NCBI Taxonomy" id="1296121"/>
    <lineage>
        <taxon>Eukaryota</taxon>
        <taxon>Fungi</taxon>
        <taxon>Dikarya</taxon>
        <taxon>Basidiomycota</taxon>
        <taxon>Agaricomycotina</taxon>
        <taxon>Tremellomycetes</taxon>
        <taxon>Tremellales</taxon>
        <taxon>Cryptococcaceae</taxon>
        <taxon>Kwoniella</taxon>
    </lineage>
</organism>
<gene>
    <name evidence="1" type="ORF">I303_05321</name>
</gene>
<protein>
    <submittedName>
        <fullName evidence="1">Uncharacterized protein</fullName>
    </submittedName>
</protein>
<sequence>MLKVIPGWTGQTGPVVTETNPLSSDLPEWAAMKAAYPKDKPVTSRTLALQVAISSRLNLSNQCGALSRGALLEHHTTSDWLSSIALNAPDYYIYGSGLKPRIMFEGIVEALHLVELNIPLEKSLRALCDALAESTEPLRKFQDRQLLDIATDQKRIELNPEFAKAAKKMPQQKDSAVTNKSTLDAEGDAIKLSLHGDRDEAFRQSETAKWKAIRKAAEEILMISHAADCLLPYLPDRVKNQKSRHRDPARGVIEDKTRDLILGGTGGWVIKVENTDDWIPIDAQALGVPEDDTVSRDDGLSIAEQMYQDRMMNGTH</sequence>
<dbReference type="VEuPathDB" id="FungiDB:I303_05321"/>
<dbReference type="AlphaFoldDB" id="A0A1A6A330"/>
<proteinExistence type="predicted"/>
<dbReference type="EMBL" id="KI894032">
    <property type="protein sequence ID" value="OBR84463.1"/>
    <property type="molecule type" value="Genomic_DNA"/>
</dbReference>
<name>A0A1A6A330_9TREE</name>
<accession>A0A1A6A330</accession>
<reference evidence="1" key="1">
    <citation type="submission" date="2013-07" db="EMBL/GenBank/DDBJ databases">
        <title>The Genome Sequence of Cryptococcus dejecticola CBS10117.</title>
        <authorList>
            <consortium name="The Broad Institute Genome Sequencing Platform"/>
            <person name="Cuomo C."/>
            <person name="Litvintseva A."/>
            <person name="Chen Y."/>
            <person name="Heitman J."/>
            <person name="Sun S."/>
            <person name="Springer D."/>
            <person name="Dromer F."/>
            <person name="Young S.K."/>
            <person name="Zeng Q."/>
            <person name="Gargeya S."/>
            <person name="Fitzgerald M."/>
            <person name="Abouelleil A."/>
            <person name="Alvarado L."/>
            <person name="Berlin A.M."/>
            <person name="Chapman S.B."/>
            <person name="Dewar J."/>
            <person name="Goldberg J."/>
            <person name="Griggs A."/>
            <person name="Gujja S."/>
            <person name="Hansen M."/>
            <person name="Howarth C."/>
            <person name="Imamovic A."/>
            <person name="Larimer J."/>
            <person name="McCowan C."/>
            <person name="Murphy C."/>
            <person name="Pearson M."/>
            <person name="Priest M."/>
            <person name="Roberts A."/>
            <person name="Saif S."/>
            <person name="Shea T."/>
            <person name="Sykes S."/>
            <person name="Wortman J."/>
            <person name="Nusbaum C."/>
            <person name="Birren B."/>
        </authorList>
    </citation>
    <scope>NUCLEOTIDE SEQUENCE [LARGE SCALE GENOMIC DNA]</scope>
    <source>
        <strain evidence="1">CBS 10117</strain>
    </source>
</reference>